<feature type="region of interest" description="Disordered" evidence="1">
    <location>
        <begin position="33"/>
        <end position="53"/>
    </location>
</feature>
<gene>
    <name evidence="2" type="ORF">KL86DES1_21917</name>
</gene>
<accession>A0A212L9Z5</accession>
<dbReference type="EMBL" id="FMJC01000002">
    <property type="protein sequence ID" value="SCM74404.1"/>
    <property type="molecule type" value="Genomic_DNA"/>
</dbReference>
<reference evidence="2" key="1">
    <citation type="submission" date="2016-08" db="EMBL/GenBank/DDBJ databases">
        <authorList>
            <person name="Seilhamer J.J."/>
        </authorList>
    </citation>
    <scope>NUCLEOTIDE SEQUENCE</scope>
    <source>
        <strain evidence="2">86-1</strain>
    </source>
</reference>
<evidence type="ECO:0000256" key="1">
    <source>
        <dbReference type="SAM" id="MobiDB-lite"/>
    </source>
</evidence>
<feature type="compositionally biased region" description="Polar residues" evidence="1">
    <location>
        <begin position="33"/>
        <end position="43"/>
    </location>
</feature>
<name>A0A212L9Z5_9BACT</name>
<proteinExistence type="predicted"/>
<dbReference type="AlphaFoldDB" id="A0A212L9Z5"/>
<sequence length="53" mass="6081">MKNKSYHMIIDILRNNEHMGILFAFPLASAASPTTSFHSTRQGPNKEFCNERK</sequence>
<evidence type="ECO:0000313" key="2">
    <source>
        <dbReference type="EMBL" id="SCM74404.1"/>
    </source>
</evidence>
<organism evidence="2">
    <name type="scientific">uncultured Desulfovibrio sp</name>
    <dbReference type="NCBI Taxonomy" id="167968"/>
    <lineage>
        <taxon>Bacteria</taxon>
        <taxon>Pseudomonadati</taxon>
        <taxon>Thermodesulfobacteriota</taxon>
        <taxon>Desulfovibrionia</taxon>
        <taxon>Desulfovibrionales</taxon>
        <taxon>Desulfovibrionaceae</taxon>
        <taxon>Desulfovibrio</taxon>
        <taxon>environmental samples</taxon>
    </lineage>
</organism>
<protein>
    <submittedName>
        <fullName evidence="2">Uncharacterized protein</fullName>
    </submittedName>
</protein>